<dbReference type="EMBL" id="SRMA01026527">
    <property type="protein sequence ID" value="TRY82917.1"/>
    <property type="molecule type" value="Genomic_DNA"/>
</dbReference>
<dbReference type="Proteomes" id="UP000316079">
    <property type="component" value="Unassembled WGS sequence"/>
</dbReference>
<proteinExistence type="predicted"/>
<evidence type="ECO:0000313" key="4">
    <source>
        <dbReference type="Proteomes" id="UP000316079"/>
    </source>
</evidence>
<gene>
    <name evidence="3" type="ORF">DNTS_027916</name>
</gene>
<evidence type="ECO:0000313" key="3">
    <source>
        <dbReference type="EMBL" id="TRY82917.1"/>
    </source>
</evidence>
<sequence>MSRPSLDILILLSVLWLLPSGALCHGYKPSYSSSDEGIFWPRYPVRPGPVGPSIPLWPIYWYLLLSRPVPAPATRTTTRTPISTTNRGDGG</sequence>
<organism evidence="3 4">
    <name type="scientific">Danionella cerebrum</name>
    <dbReference type="NCBI Taxonomy" id="2873325"/>
    <lineage>
        <taxon>Eukaryota</taxon>
        <taxon>Metazoa</taxon>
        <taxon>Chordata</taxon>
        <taxon>Craniata</taxon>
        <taxon>Vertebrata</taxon>
        <taxon>Euteleostomi</taxon>
        <taxon>Actinopterygii</taxon>
        <taxon>Neopterygii</taxon>
        <taxon>Teleostei</taxon>
        <taxon>Ostariophysi</taxon>
        <taxon>Cypriniformes</taxon>
        <taxon>Danionidae</taxon>
        <taxon>Danioninae</taxon>
        <taxon>Danionella</taxon>
    </lineage>
</organism>
<dbReference type="AlphaFoldDB" id="A0A553PZ00"/>
<keyword evidence="2" id="KW-0732">Signal</keyword>
<comment type="caution">
    <text evidence="3">The sequence shown here is derived from an EMBL/GenBank/DDBJ whole genome shotgun (WGS) entry which is preliminary data.</text>
</comment>
<keyword evidence="4" id="KW-1185">Reference proteome</keyword>
<feature type="compositionally biased region" description="Low complexity" evidence="1">
    <location>
        <begin position="72"/>
        <end position="91"/>
    </location>
</feature>
<reference evidence="3 4" key="1">
    <citation type="journal article" date="2019" name="Sci. Data">
        <title>Hybrid genome assembly and annotation of Danionella translucida.</title>
        <authorList>
            <person name="Kadobianskyi M."/>
            <person name="Schulze L."/>
            <person name="Schuelke M."/>
            <person name="Judkewitz B."/>
        </authorList>
    </citation>
    <scope>NUCLEOTIDE SEQUENCE [LARGE SCALE GENOMIC DNA]</scope>
    <source>
        <strain evidence="3 4">Bolton</strain>
    </source>
</reference>
<evidence type="ECO:0000256" key="2">
    <source>
        <dbReference type="SAM" id="SignalP"/>
    </source>
</evidence>
<evidence type="ECO:0008006" key="5">
    <source>
        <dbReference type="Google" id="ProtNLM"/>
    </source>
</evidence>
<feature type="signal peptide" evidence="2">
    <location>
        <begin position="1"/>
        <end position="24"/>
    </location>
</feature>
<accession>A0A553PZ00</accession>
<name>A0A553PZ00_9TELE</name>
<feature type="chain" id="PRO_5021726534" description="Secreted peptide" evidence="2">
    <location>
        <begin position="25"/>
        <end position="91"/>
    </location>
</feature>
<evidence type="ECO:0000256" key="1">
    <source>
        <dbReference type="SAM" id="MobiDB-lite"/>
    </source>
</evidence>
<protein>
    <recommendedName>
        <fullName evidence="5">Secreted peptide</fullName>
    </recommendedName>
</protein>
<feature type="region of interest" description="Disordered" evidence="1">
    <location>
        <begin position="71"/>
        <end position="91"/>
    </location>
</feature>